<dbReference type="EMBL" id="BPLR01007988">
    <property type="protein sequence ID" value="GIY21219.1"/>
    <property type="molecule type" value="Genomic_DNA"/>
</dbReference>
<dbReference type="Proteomes" id="UP001054945">
    <property type="component" value="Unassembled WGS sequence"/>
</dbReference>
<evidence type="ECO:0000256" key="1">
    <source>
        <dbReference type="ARBA" id="ARBA00023054"/>
    </source>
</evidence>
<evidence type="ECO:0000313" key="5">
    <source>
        <dbReference type="Proteomes" id="UP001054945"/>
    </source>
</evidence>
<proteinExistence type="predicted"/>
<organism evidence="4 5">
    <name type="scientific">Caerostris extrusa</name>
    <name type="common">Bark spider</name>
    <name type="synonym">Caerostris bankana</name>
    <dbReference type="NCBI Taxonomy" id="172846"/>
    <lineage>
        <taxon>Eukaryota</taxon>
        <taxon>Metazoa</taxon>
        <taxon>Ecdysozoa</taxon>
        <taxon>Arthropoda</taxon>
        <taxon>Chelicerata</taxon>
        <taxon>Arachnida</taxon>
        <taxon>Araneae</taxon>
        <taxon>Araneomorphae</taxon>
        <taxon>Entelegynae</taxon>
        <taxon>Araneoidea</taxon>
        <taxon>Araneidae</taxon>
        <taxon>Caerostris</taxon>
    </lineage>
</organism>
<keyword evidence="1 2" id="KW-0175">Coiled coil</keyword>
<dbReference type="PANTHER" id="PTHR21549">
    <property type="entry name" value="MUTATED IN BLADDER CANCER 1"/>
    <property type="match status" value="1"/>
</dbReference>
<evidence type="ECO:0000313" key="4">
    <source>
        <dbReference type="EMBL" id="GIY21219.1"/>
    </source>
</evidence>
<dbReference type="PANTHER" id="PTHR21549:SF1">
    <property type="entry name" value="COILED-COIL DOMAIN-CONTAINING PROTEIN 148"/>
    <property type="match status" value="1"/>
</dbReference>
<evidence type="ECO:0000256" key="3">
    <source>
        <dbReference type="SAM" id="MobiDB-lite"/>
    </source>
</evidence>
<evidence type="ECO:0000256" key="2">
    <source>
        <dbReference type="SAM" id="Coils"/>
    </source>
</evidence>
<dbReference type="InterPro" id="IPR039902">
    <property type="entry name" value="CCDC148/CCDC112"/>
</dbReference>
<sequence length="417" mass="49208">MAEEKQIAKGVPPEFHELYCPDPQLKENLIAELTRLDDSYSNRLRDLDRNCDRQACPGGWNDHDSAVFEHILEQYPADLPDRRVLCFDRLKRTFPHKTLGQLMSYETWYQNNRFHKDRRKKVPRGLGEGEMELAAQSRHRDLPSPAGARWTPVEQGRSTAAEIQVRSAPSEGSQLHIQGCGTSVFKKGTLVYLQVEQWRKEKENERLQVSEMEAQRKLALKVVQQRQAAKEEYRRELARQRLAAYYEERLRFQKESEEALQRRVDDARKMSKDRSKHDKERVRYRTELFYANQKERRERMLKLREEEKARQHRLDQLRKQVQENLDHPPDRIHQDTVASQARKEASSEGLALKALHELRTVLDAEVHRDPRVRLEQQLREAGLLNSDYARHVLSQMHAPREPRKDTVSSLFLQDLEN</sequence>
<protein>
    <submittedName>
        <fullName evidence="4">Coiled-coil domain-containing protein 148</fullName>
    </submittedName>
</protein>
<gene>
    <name evidence="4" type="primary">CCDC148</name>
    <name evidence="4" type="ORF">CEXT_257321</name>
</gene>
<comment type="caution">
    <text evidence="4">The sequence shown here is derived from an EMBL/GenBank/DDBJ whole genome shotgun (WGS) entry which is preliminary data.</text>
</comment>
<accession>A0AAV4RKY4</accession>
<feature type="region of interest" description="Disordered" evidence="3">
    <location>
        <begin position="395"/>
        <end position="417"/>
    </location>
</feature>
<dbReference type="AlphaFoldDB" id="A0AAV4RKY4"/>
<reference evidence="4 5" key="1">
    <citation type="submission" date="2021-06" db="EMBL/GenBank/DDBJ databases">
        <title>Caerostris extrusa draft genome.</title>
        <authorList>
            <person name="Kono N."/>
            <person name="Arakawa K."/>
        </authorList>
    </citation>
    <scope>NUCLEOTIDE SEQUENCE [LARGE SCALE GENOMIC DNA]</scope>
</reference>
<keyword evidence="5" id="KW-1185">Reference proteome</keyword>
<name>A0AAV4RKY4_CAEEX</name>
<feature type="coiled-coil region" evidence="2">
    <location>
        <begin position="195"/>
        <end position="324"/>
    </location>
</feature>